<dbReference type="Gene3D" id="2.170.130.10">
    <property type="entry name" value="TonB-dependent receptor, plug domain"/>
    <property type="match status" value="1"/>
</dbReference>
<dbReference type="InterPro" id="IPR037066">
    <property type="entry name" value="Plug_dom_sf"/>
</dbReference>
<keyword evidence="5" id="KW-0410">Iron transport</keyword>
<evidence type="ECO:0000256" key="10">
    <source>
        <dbReference type="ARBA" id="ARBA00023077"/>
    </source>
</evidence>
<keyword evidence="8" id="KW-0408">Iron</keyword>
<keyword evidence="3 14" id="KW-0813">Transport</keyword>
<dbReference type="Pfam" id="PF07715">
    <property type="entry name" value="Plug"/>
    <property type="match status" value="1"/>
</dbReference>
<feature type="domain" description="TonB-dependent receptor plug" evidence="19">
    <location>
        <begin position="58"/>
        <end position="159"/>
    </location>
</feature>
<dbReference type="GO" id="GO:0015344">
    <property type="term" value="F:siderophore uptake transmembrane transporter activity"/>
    <property type="evidence" value="ECO:0007669"/>
    <property type="project" value="TreeGrafter"/>
</dbReference>
<dbReference type="InterPro" id="IPR036942">
    <property type="entry name" value="Beta-barrel_TonB_sf"/>
</dbReference>
<dbReference type="GO" id="GO:0015891">
    <property type="term" value="P:siderophore transport"/>
    <property type="evidence" value="ECO:0007669"/>
    <property type="project" value="InterPro"/>
</dbReference>
<evidence type="ECO:0000313" key="20">
    <source>
        <dbReference type="EMBL" id="SDO97186.1"/>
    </source>
</evidence>
<feature type="short sequence motif" description="TonB C-terminal box" evidence="15">
    <location>
        <begin position="676"/>
        <end position="693"/>
    </location>
</feature>
<dbReference type="Pfam" id="PF00593">
    <property type="entry name" value="TonB_dep_Rec_b-barrel"/>
    <property type="match status" value="1"/>
</dbReference>
<comment type="similarity">
    <text evidence="2 14 16">Belongs to the TonB-dependent receptor family.</text>
</comment>
<dbReference type="NCBIfam" id="TIGR01783">
    <property type="entry name" value="TonB-siderophor"/>
    <property type="match status" value="1"/>
</dbReference>
<keyword evidence="7 17" id="KW-0732">Signal</keyword>
<dbReference type="Proteomes" id="UP000199317">
    <property type="component" value="Unassembled WGS sequence"/>
</dbReference>
<dbReference type="Gene3D" id="2.40.170.20">
    <property type="entry name" value="TonB-dependent receptor, beta-barrel domain"/>
    <property type="match status" value="1"/>
</dbReference>
<dbReference type="PANTHER" id="PTHR32552:SF82">
    <property type="entry name" value="FCUA PROTEIN"/>
    <property type="match status" value="1"/>
</dbReference>
<evidence type="ECO:0000256" key="8">
    <source>
        <dbReference type="ARBA" id="ARBA00023004"/>
    </source>
</evidence>
<dbReference type="AlphaFoldDB" id="A0A1H0NXC0"/>
<keyword evidence="12" id="KW-0675">Receptor</keyword>
<evidence type="ECO:0000256" key="1">
    <source>
        <dbReference type="ARBA" id="ARBA00004571"/>
    </source>
</evidence>
<feature type="chain" id="PRO_5011535525" evidence="17">
    <location>
        <begin position="23"/>
        <end position="693"/>
    </location>
</feature>
<dbReference type="RefSeq" id="WP_092832904.1">
    <property type="nucleotide sequence ID" value="NZ_JBHUFQ010000063.1"/>
</dbReference>
<dbReference type="InterPro" id="IPR010917">
    <property type="entry name" value="TonB_rcpt_CS"/>
</dbReference>
<reference evidence="21" key="1">
    <citation type="submission" date="2016-10" db="EMBL/GenBank/DDBJ databases">
        <authorList>
            <person name="Varghese N."/>
            <person name="Submissions S."/>
        </authorList>
    </citation>
    <scope>NUCLEOTIDE SEQUENCE [LARGE SCALE GENOMIC DNA]</scope>
    <source>
        <strain evidence="21">DSM 17101</strain>
    </source>
</reference>
<dbReference type="GO" id="GO:0009279">
    <property type="term" value="C:cell outer membrane"/>
    <property type="evidence" value="ECO:0007669"/>
    <property type="project" value="UniProtKB-SubCell"/>
</dbReference>
<dbReference type="OrthoDB" id="9790771at2"/>
<evidence type="ECO:0000259" key="19">
    <source>
        <dbReference type="Pfam" id="PF07715"/>
    </source>
</evidence>
<evidence type="ECO:0000313" key="21">
    <source>
        <dbReference type="Proteomes" id="UP000199317"/>
    </source>
</evidence>
<evidence type="ECO:0000256" key="17">
    <source>
        <dbReference type="SAM" id="SignalP"/>
    </source>
</evidence>
<evidence type="ECO:0000256" key="7">
    <source>
        <dbReference type="ARBA" id="ARBA00022729"/>
    </source>
</evidence>
<organism evidence="20 21">
    <name type="scientific">Paracidovorax cattleyae</name>
    <dbReference type="NCBI Taxonomy" id="80868"/>
    <lineage>
        <taxon>Bacteria</taxon>
        <taxon>Pseudomonadati</taxon>
        <taxon>Pseudomonadota</taxon>
        <taxon>Betaproteobacteria</taxon>
        <taxon>Burkholderiales</taxon>
        <taxon>Comamonadaceae</taxon>
        <taxon>Paracidovorax</taxon>
    </lineage>
</organism>
<evidence type="ECO:0000256" key="5">
    <source>
        <dbReference type="ARBA" id="ARBA00022496"/>
    </source>
</evidence>
<evidence type="ECO:0000256" key="12">
    <source>
        <dbReference type="ARBA" id="ARBA00023170"/>
    </source>
</evidence>
<comment type="subcellular location">
    <subcellularLocation>
        <location evidence="1 14">Cell outer membrane</location>
        <topology evidence="1 14">Multi-pass membrane protein</topology>
    </subcellularLocation>
</comment>
<dbReference type="EMBL" id="FNJL01000005">
    <property type="protein sequence ID" value="SDO97186.1"/>
    <property type="molecule type" value="Genomic_DNA"/>
</dbReference>
<keyword evidence="21" id="KW-1185">Reference proteome</keyword>
<evidence type="ECO:0000256" key="13">
    <source>
        <dbReference type="ARBA" id="ARBA00023237"/>
    </source>
</evidence>
<keyword evidence="6 14" id="KW-0812">Transmembrane</keyword>
<keyword evidence="13 14" id="KW-0998">Cell outer membrane</keyword>
<evidence type="ECO:0000256" key="14">
    <source>
        <dbReference type="PROSITE-ProRule" id="PRU01360"/>
    </source>
</evidence>
<dbReference type="PROSITE" id="PS52016">
    <property type="entry name" value="TONB_DEPENDENT_REC_3"/>
    <property type="match status" value="1"/>
</dbReference>
<dbReference type="PANTHER" id="PTHR32552">
    <property type="entry name" value="FERRICHROME IRON RECEPTOR-RELATED"/>
    <property type="match status" value="1"/>
</dbReference>
<evidence type="ECO:0000256" key="16">
    <source>
        <dbReference type="RuleBase" id="RU003357"/>
    </source>
</evidence>
<dbReference type="InterPro" id="IPR012910">
    <property type="entry name" value="Plug_dom"/>
</dbReference>
<evidence type="ECO:0000256" key="15">
    <source>
        <dbReference type="PROSITE-ProRule" id="PRU10144"/>
    </source>
</evidence>
<keyword evidence="4 14" id="KW-1134">Transmembrane beta strand</keyword>
<accession>A0A1H0NXC0</accession>
<evidence type="ECO:0000256" key="3">
    <source>
        <dbReference type="ARBA" id="ARBA00022448"/>
    </source>
</evidence>
<gene>
    <name evidence="20" type="ORF">SAMN04489708_105190</name>
</gene>
<keyword evidence="10 16" id="KW-0798">TonB box</keyword>
<dbReference type="PROSITE" id="PS01156">
    <property type="entry name" value="TONB_DEPENDENT_REC_2"/>
    <property type="match status" value="1"/>
</dbReference>
<evidence type="ECO:0000256" key="2">
    <source>
        <dbReference type="ARBA" id="ARBA00009810"/>
    </source>
</evidence>
<dbReference type="InterPro" id="IPR010105">
    <property type="entry name" value="TonB_sidphr_rcpt"/>
</dbReference>
<evidence type="ECO:0000256" key="11">
    <source>
        <dbReference type="ARBA" id="ARBA00023136"/>
    </source>
</evidence>
<evidence type="ECO:0000256" key="9">
    <source>
        <dbReference type="ARBA" id="ARBA00023065"/>
    </source>
</evidence>
<evidence type="ECO:0000259" key="18">
    <source>
        <dbReference type="Pfam" id="PF00593"/>
    </source>
</evidence>
<dbReference type="InterPro" id="IPR000531">
    <property type="entry name" value="Beta-barrel_TonB"/>
</dbReference>
<keyword evidence="11 14" id="KW-0472">Membrane</keyword>
<evidence type="ECO:0000256" key="4">
    <source>
        <dbReference type="ARBA" id="ARBA00022452"/>
    </source>
</evidence>
<dbReference type="CDD" id="cd01347">
    <property type="entry name" value="ligand_gated_channel"/>
    <property type="match status" value="1"/>
</dbReference>
<proteinExistence type="inferred from homology"/>
<dbReference type="SUPFAM" id="SSF56935">
    <property type="entry name" value="Porins"/>
    <property type="match status" value="1"/>
</dbReference>
<dbReference type="InterPro" id="IPR039426">
    <property type="entry name" value="TonB-dep_rcpt-like"/>
</dbReference>
<sequence length="693" mass="73647">MRHAFHAAPALCACLLPSLARAAEDGAREPSLGTVTIQAAESAAPASGLATGSPAAPLDTPASVTSVPAELIRAQGATTLQEALRNVPGAQADSGFNGSRSQFFVLRGAIADSGTGASRVMRDGVRLSNYPFTPAFVERVDVLRGPGAAIGVRSEPGGTVDIVTKQPELGDFGSAGLGGGSHGALDTHLDINRVLSAEQELAARVIAVHSSASEWRHVPDRLDGLKAGIAKSDADRYHLRLGVEYTDQTYRPDFGLPGIGGRPAAVPPDLQLSEPWSDSTARNTIVDLHGDAALSATARMLFDYTRLRAHSTSVRQSLGPAVAGAPPGTFSRRLAYEPGTERSIDALATGITSVHEWAGMRHHLFAGVDRYTETLDQRSAGLASPAINVYAPVRGPAVPPPSFSFTTTTQDLRSTVLSLQDRVEWGDWSAVAGLRTTRQDFLYGAAGTAGIRESDTSPRLALLRKLSASDSVYVAYSTGIAPNQAYSASGQSLPSRASRQYEAGWKALWNGGRLQSDLAVYRLRQTHLLADDPSTPNIYDKTIAGTGRSQGIEASLSGDLARRIGVAFAYAYTDARYGANADYPGRRIPNVARHALSLWGQYRWSAEHATGVGIQAQGSRRADIANTTTLPGYARVDLSHTWKHRMGGGLLELQVALRNVFDKAYFVSSHLHVSNYLTPGPPRNIYASAGYSF</sequence>
<feature type="signal peptide" evidence="17">
    <location>
        <begin position="1"/>
        <end position="22"/>
    </location>
</feature>
<name>A0A1H0NXC0_9BURK</name>
<keyword evidence="9" id="KW-0406">Ion transport</keyword>
<evidence type="ECO:0000256" key="6">
    <source>
        <dbReference type="ARBA" id="ARBA00022692"/>
    </source>
</evidence>
<dbReference type="GO" id="GO:0038023">
    <property type="term" value="F:signaling receptor activity"/>
    <property type="evidence" value="ECO:0007669"/>
    <property type="project" value="InterPro"/>
</dbReference>
<feature type="domain" description="TonB-dependent receptor-like beta-barrel" evidence="18">
    <location>
        <begin position="234"/>
        <end position="660"/>
    </location>
</feature>
<protein>
    <submittedName>
        <fullName evidence="20">Iron complex outermembrane recepter protein</fullName>
    </submittedName>
</protein>